<dbReference type="Gene3D" id="1.10.3480.10">
    <property type="entry name" value="TorD-like"/>
    <property type="match status" value="1"/>
</dbReference>
<organism evidence="2 3">
    <name type="scientific">Slackia equolifaciens</name>
    <dbReference type="NCBI Taxonomy" id="498718"/>
    <lineage>
        <taxon>Bacteria</taxon>
        <taxon>Bacillati</taxon>
        <taxon>Actinomycetota</taxon>
        <taxon>Coriobacteriia</taxon>
        <taxon>Eggerthellales</taxon>
        <taxon>Eggerthellaceae</taxon>
        <taxon>Slackia</taxon>
    </lineage>
</organism>
<comment type="caution">
    <text evidence="2">The sequence shown here is derived from an EMBL/GenBank/DDBJ whole genome shotgun (WGS) entry which is preliminary data.</text>
</comment>
<gene>
    <name evidence="2" type="ORF">DMP06_03795</name>
</gene>
<keyword evidence="1" id="KW-0143">Chaperone</keyword>
<evidence type="ECO:0008006" key="4">
    <source>
        <dbReference type="Google" id="ProtNLM"/>
    </source>
</evidence>
<protein>
    <recommendedName>
        <fullName evidence="4">Molecular chaperone TorD</fullName>
    </recommendedName>
</protein>
<sequence>MNEDMTPGDIEEMLSGRASMYRMLAQLYFKPLTQEQIDALAALDLAELASEEGSPYADGYNDLYRYLHRRNTGTRQELAADYTSVFYGAQTYEGRAAQPFESLYRYDGGLIMGEASGEVFRAFRQSAVKVKDGLDLPDDHLSFIFEFMAHLCDRALEAVDGGDFDRASRILESQRAFFEAHIASWFPRFKALANKLVSTRFYRGCLKLTKAFLDEEPESMREGIEALSSLGNAA</sequence>
<keyword evidence="3" id="KW-1185">Reference proteome</keyword>
<proteinExistence type="predicted"/>
<dbReference type="PANTHER" id="PTHR34227">
    <property type="entry name" value="CHAPERONE PROTEIN YCDY"/>
    <property type="match status" value="1"/>
</dbReference>
<dbReference type="InterPro" id="IPR020945">
    <property type="entry name" value="DMSO/NO3_reduct_chaperone"/>
</dbReference>
<dbReference type="Proteomes" id="UP000269591">
    <property type="component" value="Unassembled WGS sequence"/>
</dbReference>
<evidence type="ECO:0000313" key="2">
    <source>
        <dbReference type="EMBL" id="RNL40805.1"/>
    </source>
</evidence>
<dbReference type="Pfam" id="PF02613">
    <property type="entry name" value="Nitrate_red_del"/>
    <property type="match status" value="1"/>
</dbReference>
<accession>A0A3N0B129</accession>
<dbReference type="InterPro" id="IPR050289">
    <property type="entry name" value="TorD/DmsD_chaperones"/>
</dbReference>
<dbReference type="PANTHER" id="PTHR34227:SF1">
    <property type="entry name" value="DIMETHYL SULFOXIDE REDUCTASE CHAPERONE-RELATED"/>
    <property type="match status" value="1"/>
</dbReference>
<name>A0A3N0B129_9ACTN</name>
<dbReference type="OrthoDB" id="3177277at2"/>
<dbReference type="SUPFAM" id="SSF89155">
    <property type="entry name" value="TorD-like"/>
    <property type="match status" value="1"/>
</dbReference>
<dbReference type="InterPro" id="IPR036411">
    <property type="entry name" value="TorD-like_sf"/>
</dbReference>
<reference evidence="3" key="1">
    <citation type="submission" date="2018-05" db="EMBL/GenBank/DDBJ databases">
        <title>Genome Sequencing of selected type strains of the family Eggerthellaceae.</title>
        <authorList>
            <person name="Danylec N."/>
            <person name="Stoll D.A."/>
            <person name="Doetsch A."/>
            <person name="Huch M."/>
        </authorList>
    </citation>
    <scope>NUCLEOTIDE SEQUENCE [LARGE SCALE GENOMIC DNA]</scope>
    <source>
        <strain evidence="3">DSM 24851</strain>
    </source>
</reference>
<dbReference type="AlphaFoldDB" id="A0A3N0B129"/>
<dbReference type="EMBL" id="QIBX01000004">
    <property type="protein sequence ID" value="RNL40805.1"/>
    <property type="molecule type" value="Genomic_DNA"/>
</dbReference>
<evidence type="ECO:0000256" key="1">
    <source>
        <dbReference type="ARBA" id="ARBA00023186"/>
    </source>
</evidence>
<dbReference type="RefSeq" id="WP_123208424.1">
    <property type="nucleotide sequence ID" value="NZ_JBHTHO010000002.1"/>
</dbReference>
<evidence type="ECO:0000313" key="3">
    <source>
        <dbReference type="Proteomes" id="UP000269591"/>
    </source>
</evidence>